<evidence type="ECO:0000313" key="4">
    <source>
        <dbReference type="EMBL" id="AGB38071.1"/>
    </source>
</evidence>
<protein>
    <recommendedName>
        <fullName evidence="3">Envelope protein N-terminal domain-containing protein</fullName>
    </recommendedName>
</protein>
<dbReference type="HOGENOM" id="CLU_400449_0_0_2"/>
<feature type="domain" description="Envelope protein N-terminal" evidence="3">
    <location>
        <begin position="63"/>
        <end position="397"/>
    </location>
</feature>
<dbReference type="STRING" id="694430.Natoc_2293"/>
<keyword evidence="2" id="KW-0812">Transmembrane</keyword>
<proteinExistence type="predicted"/>
<evidence type="ECO:0000256" key="1">
    <source>
        <dbReference type="SAM" id="MobiDB-lite"/>
    </source>
</evidence>
<dbReference type="eggNOG" id="arCOG07782">
    <property type="taxonomic scope" value="Archaea"/>
</dbReference>
<name>L0JZ83_9EURY</name>
<sequence length="687" mass="74886">MMKAMAATATAAAVAGTGVSTATADEEDPEDMEEALHVMGSEIRQDVAAWQTALTGEEPEWADGFMDEDDAEDALADYLQDDIYSSATEMMNWTDLFLTSIENQLVMLSDFIRNNVQYRVVAEAQDGKTHEEVEAAAVEEAEESISQIEQNFLQTWTELMHQVSQRAYVVEEVNDDIDAEDLILALGYDEDGNAFQETIGSDNSIGLWWGNVADLYTDNFNAEGGLEEDDGSSNAVVEYPLADGETVLVPVTNRGDHNGNETWVAPWASWPDNDPPSLDSDWDDETIEQPLSTIRSWDGAGRGNPITKQFNAESRVDTGDGATNSVLVDCEEWMEVHEDIITLREEEPAYAEDITETLYEPASEGEITVEEVSGASAILDVADTEEWEDANEAAAVYRSVGMPEGEQSAVIESAGSEYEGVLFWTQPGGEYLTVGEEIDPSERDGSFYLAAEVNNATEPEDLAYPVEFAVRDGDDDPVEDATVRVYDDSGDVLADEEDPEDGEASLDVQGGSNREFVVQWTDSEGDLEEASETQNLSGGVEVVVETDSQSMEIFTQEEYISAADETEGDILANELAAPFTITGVDGGGDELTFPERELIEPDASQEEMIERLQQAYEAEQESQEELQVTISDDTGGGSGFVDDDDDWIVWLAGLFGVGLIVTILLSAVNSLNGFLPDEVNINGGGER</sequence>
<keyword evidence="2" id="KW-1133">Transmembrane helix</keyword>
<accession>L0JZ83</accession>
<feature type="region of interest" description="Disordered" evidence="1">
    <location>
        <begin position="492"/>
        <end position="511"/>
    </location>
</feature>
<dbReference type="EMBL" id="CP003929">
    <property type="protein sequence ID" value="AGB38071.1"/>
    <property type="molecule type" value="Genomic_DNA"/>
</dbReference>
<dbReference type="KEGG" id="nou:Natoc_2293"/>
<evidence type="ECO:0000313" key="5">
    <source>
        <dbReference type="Proteomes" id="UP000010878"/>
    </source>
</evidence>
<reference evidence="4 5" key="1">
    <citation type="submission" date="2012-11" db="EMBL/GenBank/DDBJ databases">
        <title>FINISHED of Natronococcus occultus SP4, DSM 3396.</title>
        <authorList>
            <consortium name="DOE Joint Genome Institute"/>
            <person name="Eisen J."/>
            <person name="Huntemann M."/>
            <person name="Wei C.-L."/>
            <person name="Han J."/>
            <person name="Detter J.C."/>
            <person name="Han C."/>
            <person name="Tapia R."/>
            <person name="Chen A."/>
            <person name="Kyrpides N."/>
            <person name="Mavromatis K."/>
            <person name="Markowitz V."/>
            <person name="Szeto E."/>
            <person name="Ivanova N."/>
            <person name="Mikhailova N."/>
            <person name="Ovchinnikova G."/>
            <person name="Pagani I."/>
            <person name="Pati A."/>
            <person name="Goodwin L."/>
            <person name="Nordberg H.P."/>
            <person name="Cantor M.N."/>
            <person name="Hua S.X."/>
            <person name="Woyke T."/>
            <person name="Eisen J."/>
            <person name="Klenk H.-P."/>
            <person name="Klenk H.-P."/>
        </authorList>
    </citation>
    <scope>NUCLEOTIDE SEQUENCE [LARGE SCALE GENOMIC DNA]</scope>
    <source>
        <strain evidence="4 5">SP4</strain>
    </source>
</reference>
<feature type="compositionally biased region" description="Acidic residues" evidence="1">
    <location>
        <begin position="492"/>
        <end position="504"/>
    </location>
</feature>
<dbReference type="InterPro" id="IPR058677">
    <property type="entry name" value="ORF4_N"/>
</dbReference>
<organism evidence="4 5">
    <name type="scientific">Natronococcus occultus SP4</name>
    <dbReference type="NCBI Taxonomy" id="694430"/>
    <lineage>
        <taxon>Archaea</taxon>
        <taxon>Methanobacteriati</taxon>
        <taxon>Methanobacteriota</taxon>
        <taxon>Stenosarchaea group</taxon>
        <taxon>Halobacteria</taxon>
        <taxon>Halobacteriales</taxon>
        <taxon>Natrialbaceae</taxon>
        <taxon>Natronococcus</taxon>
    </lineage>
</organism>
<keyword evidence="5" id="KW-1185">Reference proteome</keyword>
<keyword evidence="2" id="KW-0472">Membrane</keyword>
<dbReference type="AlphaFoldDB" id="L0JZ83"/>
<dbReference type="Proteomes" id="UP000010878">
    <property type="component" value="Chromosome"/>
</dbReference>
<evidence type="ECO:0000259" key="3">
    <source>
        <dbReference type="Pfam" id="PF26255"/>
    </source>
</evidence>
<gene>
    <name evidence="4" type="ORF">Natoc_2293</name>
</gene>
<dbReference type="Pfam" id="PF26255">
    <property type="entry name" value="Viral_env_HRPV"/>
    <property type="match status" value="1"/>
</dbReference>
<feature type="transmembrane region" description="Helical" evidence="2">
    <location>
        <begin position="647"/>
        <end position="668"/>
    </location>
</feature>
<evidence type="ECO:0000256" key="2">
    <source>
        <dbReference type="SAM" id="Phobius"/>
    </source>
</evidence>